<proteinExistence type="predicted"/>
<reference evidence="1 2" key="1">
    <citation type="submission" date="2024-01" db="EMBL/GenBank/DDBJ databases">
        <title>A telomere-to-telomere, gap-free genome of sweet tea (Lithocarpus litseifolius).</title>
        <authorList>
            <person name="Zhou J."/>
        </authorList>
    </citation>
    <scope>NUCLEOTIDE SEQUENCE [LARGE SCALE GENOMIC DNA]</scope>
    <source>
        <strain evidence="1">Zhou-2022a</strain>
        <tissue evidence="1">Leaf</tissue>
    </source>
</reference>
<evidence type="ECO:0000313" key="2">
    <source>
        <dbReference type="Proteomes" id="UP001459277"/>
    </source>
</evidence>
<dbReference type="EMBL" id="JAZDWU010000006">
    <property type="protein sequence ID" value="KAK9998183.1"/>
    <property type="molecule type" value="Genomic_DNA"/>
</dbReference>
<name>A0AAW2CJF1_9ROSI</name>
<dbReference type="Proteomes" id="UP001459277">
    <property type="component" value="Unassembled WGS sequence"/>
</dbReference>
<accession>A0AAW2CJF1</accession>
<sequence>MITNLSECFNGVLKGARSLPIIAMVRFTFFKVNSYFDARYNLTLDQLEAGQEWCKYATNKFQKNEAKATEHMVTRMCTQARLYQVDTPCNPMSNGWTTNT</sequence>
<organism evidence="1 2">
    <name type="scientific">Lithocarpus litseifolius</name>
    <dbReference type="NCBI Taxonomy" id="425828"/>
    <lineage>
        <taxon>Eukaryota</taxon>
        <taxon>Viridiplantae</taxon>
        <taxon>Streptophyta</taxon>
        <taxon>Embryophyta</taxon>
        <taxon>Tracheophyta</taxon>
        <taxon>Spermatophyta</taxon>
        <taxon>Magnoliopsida</taxon>
        <taxon>eudicotyledons</taxon>
        <taxon>Gunneridae</taxon>
        <taxon>Pentapetalae</taxon>
        <taxon>rosids</taxon>
        <taxon>fabids</taxon>
        <taxon>Fagales</taxon>
        <taxon>Fagaceae</taxon>
        <taxon>Lithocarpus</taxon>
    </lineage>
</organism>
<comment type="caution">
    <text evidence="1">The sequence shown here is derived from an EMBL/GenBank/DDBJ whole genome shotgun (WGS) entry which is preliminary data.</text>
</comment>
<dbReference type="AlphaFoldDB" id="A0AAW2CJF1"/>
<evidence type="ECO:0000313" key="1">
    <source>
        <dbReference type="EMBL" id="KAK9998183.1"/>
    </source>
</evidence>
<protein>
    <submittedName>
        <fullName evidence="1">Uncharacterized protein</fullName>
    </submittedName>
</protein>
<keyword evidence="2" id="KW-1185">Reference proteome</keyword>
<gene>
    <name evidence="1" type="ORF">SO802_017786</name>
</gene>